<sequence>MSDKSPFKLNSFQINPLDNTLVSGDDIITLQPKFIEVLVFLAAKYPSVVTREEIIDAVWDGNSYVGEKALTNAIWHLRKSLKSAEQQEYIETIRKTGYRLLFEPSYRAVEPESSAKNWRQPHFWLAATGVLICVVLIFIWSRFTNDADFGFAQPELITQYPGRELFPALSHDERYLVFSWRNMDSQTDLFLHDLTEPSKSPKNLTQSAFLESRAIWSKDDQQLFYYRKGGEQGCEVIQHRLADDHTTPLAHCPNSSTGSLSLSANQSQLAYIGLTAKGNNAAVFTLDLTSGESQQLTCLTECDYRDEYMDFSPSGEQLVIVRNLAPGQDQLILHELHTGQEQVLLTWMHTIRGIAWHPSNEQLIFASHENGQRFGYQFDLETKQYQRLNVTGFSYPNISLQGDIYYHHWQMGTSIMRVDLAATINTAPFPLLQSEFNFRYPDYSSQANKLVVVSNESGNDELWLSSLDGTNRTQLTQLNKVVREPTWSHDGRFIAFIVKSLTENSLMVIDVATRQVTEINTGFVYHNKPSWSLDDQSLFVANDDNLFQIDLTTQTVTPLSEDGGRYGVMTTDGRFIYITAQRKGLKVRTENGQSSALFSEVTIPSSTGWQVTETGVYYFNVKGPDYRLSFFDFATGQHRDVLRVPERTFSRSRGMTYVPENSWLLFTGYETPQVDIKRIRKN</sequence>
<keyword evidence="3" id="KW-1133">Transmembrane helix</keyword>
<dbReference type="GO" id="GO:0006355">
    <property type="term" value="P:regulation of DNA-templated transcription"/>
    <property type="evidence" value="ECO:0007669"/>
    <property type="project" value="InterPro"/>
</dbReference>
<feature type="transmembrane region" description="Helical" evidence="3">
    <location>
        <begin position="123"/>
        <end position="143"/>
    </location>
</feature>
<dbReference type="RefSeq" id="WP_086744648.1">
    <property type="nucleotide sequence ID" value="NZ_MWPV01000004.1"/>
</dbReference>
<protein>
    <recommendedName>
        <fullName evidence="4">OmpR/PhoB-type domain-containing protein</fullName>
    </recommendedName>
</protein>
<keyword evidence="1 2" id="KW-0238">DNA-binding</keyword>
<organism evidence="5 6">
    <name type="scientific">Pseudoalteromonas ulvae</name>
    <dbReference type="NCBI Taxonomy" id="107327"/>
    <lineage>
        <taxon>Bacteria</taxon>
        <taxon>Pseudomonadati</taxon>
        <taxon>Pseudomonadota</taxon>
        <taxon>Gammaproteobacteria</taxon>
        <taxon>Alteromonadales</taxon>
        <taxon>Pseudoalteromonadaceae</taxon>
        <taxon>Pseudoalteromonas</taxon>
    </lineage>
</organism>
<dbReference type="PANTHER" id="PTHR36842">
    <property type="entry name" value="PROTEIN TOLB HOMOLOG"/>
    <property type="match status" value="1"/>
</dbReference>
<dbReference type="CDD" id="cd00383">
    <property type="entry name" value="trans_reg_C"/>
    <property type="match status" value="1"/>
</dbReference>
<dbReference type="SUPFAM" id="SSF46894">
    <property type="entry name" value="C-terminal effector domain of the bipartite response regulators"/>
    <property type="match status" value="1"/>
</dbReference>
<dbReference type="PANTHER" id="PTHR36842:SF2">
    <property type="entry name" value="SLR0505 PROTEIN"/>
    <property type="match status" value="1"/>
</dbReference>
<dbReference type="SMART" id="SM00862">
    <property type="entry name" value="Trans_reg_C"/>
    <property type="match status" value="1"/>
</dbReference>
<keyword evidence="3" id="KW-0472">Membrane</keyword>
<proteinExistence type="predicted"/>
<dbReference type="InterPro" id="IPR016032">
    <property type="entry name" value="Sig_transdc_resp-reg_C-effctor"/>
</dbReference>
<evidence type="ECO:0000313" key="5">
    <source>
        <dbReference type="EMBL" id="OUL57188.1"/>
    </source>
</evidence>
<dbReference type="EMBL" id="MWPV01000004">
    <property type="protein sequence ID" value="OUL57188.1"/>
    <property type="molecule type" value="Genomic_DNA"/>
</dbReference>
<dbReference type="GO" id="GO:0000160">
    <property type="term" value="P:phosphorelay signal transduction system"/>
    <property type="evidence" value="ECO:0007669"/>
    <property type="project" value="InterPro"/>
</dbReference>
<dbReference type="Pfam" id="PF00486">
    <property type="entry name" value="Trans_reg_C"/>
    <property type="match status" value="1"/>
</dbReference>
<name>A0A244CNP5_PSEDV</name>
<evidence type="ECO:0000259" key="4">
    <source>
        <dbReference type="PROSITE" id="PS51755"/>
    </source>
</evidence>
<dbReference type="Gene3D" id="2.120.10.30">
    <property type="entry name" value="TolB, C-terminal domain"/>
    <property type="match status" value="3"/>
</dbReference>
<keyword evidence="6" id="KW-1185">Reference proteome</keyword>
<reference evidence="5 6" key="1">
    <citation type="submission" date="2017-02" db="EMBL/GenBank/DDBJ databases">
        <title>Pseudoalteromonas ulvae TC14 Genome.</title>
        <authorList>
            <person name="Molmeret M."/>
        </authorList>
    </citation>
    <scope>NUCLEOTIDE SEQUENCE [LARGE SCALE GENOMIC DNA]</scope>
    <source>
        <strain evidence="5">TC14</strain>
    </source>
</reference>
<dbReference type="InterPro" id="IPR001867">
    <property type="entry name" value="OmpR/PhoB-type_DNA-bd"/>
</dbReference>
<feature type="DNA-binding region" description="OmpR/PhoB-type" evidence="2">
    <location>
        <begin position="4"/>
        <end position="102"/>
    </location>
</feature>
<evidence type="ECO:0000313" key="6">
    <source>
        <dbReference type="Proteomes" id="UP000194841"/>
    </source>
</evidence>
<dbReference type="GO" id="GO:0003677">
    <property type="term" value="F:DNA binding"/>
    <property type="evidence" value="ECO:0007669"/>
    <property type="project" value="UniProtKB-UniRule"/>
</dbReference>
<dbReference type="InterPro" id="IPR036388">
    <property type="entry name" value="WH-like_DNA-bd_sf"/>
</dbReference>
<feature type="domain" description="OmpR/PhoB-type" evidence="4">
    <location>
        <begin position="4"/>
        <end position="102"/>
    </location>
</feature>
<gene>
    <name evidence="5" type="ORF">B1199_13510</name>
</gene>
<evidence type="ECO:0000256" key="3">
    <source>
        <dbReference type="SAM" id="Phobius"/>
    </source>
</evidence>
<dbReference type="OrthoDB" id="9782895at2"/>
<dbReference type="AlphaFoldDB" id="A0A244CNP5"/>
<dbReference type="InterPro" id="IPR011042">
    <property type="entry name" value="6-blade_b-propeller_TolB-like"/>
</dbReference>
<evidence type="ECO:0000256" key="1">
    <source>
        <dbReference type="ARBA" id="ARBA00023125"/>
    </source>
</evidence>
<comment type="caution">
    <text evidence="5">The sequence shown here is derived from an EMBL/GenBank/DDBJ whole genome shotgun (WGS) entry which is preliminary data.</text>
</comment>
<dbReference type="Gene3D" id="1.10.10.10">
    <property type="entry name" value="Winged helix-like DNA-binding domain superfamily/Winged helix DNA-binding domain"/>
    <property type="match status" value="1"/>
</dbReference>
<dbReference type="Proteomes" id="UP000194841">
    <property type="component" value="Unassembled WGS sequence"/>
</dbReference>
<keyword evidence="3" id="KW-0812">Transmembrane</keyword>
<evidence type="ECO:0000256" key="2">
    <source>
        <dbReference type="PROSITE-ProRule" id="PRU01091"/>
    </source>
</evidence>
<dbReference type="SUPFAM" id="SSF82171">
    <property type="entry name" value="DPP6 N-terminal domain-like"/>
    <property type="match status" value="1"/>
</dbReference>
<dbReference type="PROSITE" id="PS51755">
    <property type="entry name" value="OMPR_PHOB"/>
    <property type="match status" value="1"/>
</dbReference>
<accession>A0A244CNP5</accession>